<feature type="compositionally biased region" description="Basic and acidic residues" evidence="1">
    <location>
        <begin position="19"/>
        <end position="29"/>
    </location>
</feature>
<accession>A0A2T4VXB9</accession>
<proteinExistence type="predicted"/>
<feature type="compositionally biased region" description="Low complexity" evidence="1">
    <location>
        <begin position="37"/>
        <end position="51"/>
    </location>
</feature>
<feature type="region of interest" description="Disordered" evidence="1">
    <location>
        <begin position="19"/>
        <end position="63"/>
    </location>
</feature>
<name>A0A2T4VXB9_9HYPH</name>
<evidence type="ECO:0000313" key="2">
    <source>
        <dbReference type="EMBL" id="PTL86420.1"/>
    </source>
</evidence>
<sequence length="112" mass="12686">MTINPRFIKSIAISEVTESKNVSKERNNLENKNQIVPSFSESPESNSSTTWSEEDNNQPDIMSPGIIITPIITENIDIKIQESKQNNHVDIFQTAKGFYWYLVNDTPLLGSN</sequence>
<evidence type="ECO:0000256" key="1">
    <source>
        <dbReference type="SAM" id="MobiDB-lite"/>
    </source>
</evidence>
<evidence type="ECO:0000313" key="3">
    <source>
        <dbReference type="Proteomes" id="UP000240811"/>
    </source>
</evidence>
<dbReference type="AlphaFoldDB" id="A0A2T4VXB9"/>
<dbReference type="EMBL" id="PSQJ01000004">
    <property type="protein sequence ID" value="PTL86420.1"/>
    <property type="molecule type" value="Genomic_DNA"/>
</dbReference>
<protein>
    <submittedName>
        <fullName evidence="2">Uncharacterized protein</fullName>
    </submittedName>
</protein>
<gene>
    <name evidence="2" type="ORF">C4617_04275</name>
</gene>
<dbReference type="Proteomes" id="UP000240811">
    <property type="component" value="Unassembled WGS sequence"/>
</dbReference>
<organism evidence="2 3">
    <name type="scientific">Candidatus Liberibacter europaeus</name>
    <dbReference type="NCBI Taxonomy" id="744859"/>
    <lineage>
        <taxon>Bacteria</taxon>
        <taxon>Pseudomonadati</taxon>
        <taxon>Pseudomonadota</taxon>
        <taxon>Alphaproteobacteria</taxon>
        <taxon>Hyphomicrobiales</taxon>
        <taxon>Rhizobiaceae</taxon>
        <taxon>Liberibacter</taxon>
    </lineage>
</organism>
<comment type="caution">
    <text evidence="2">The sequence shown here is derived from an EMBL/GenBank/DDBJ whole genome shotgun (WGS) entry which is preliminary data.</text>
</comment>
<reference evidence="3" key="1">
    <citation type="submission" date="2018-02" db="EMBL/GenBank/DDBJ databases">
        <title>Genome sequence of Candidatus Liberibacter europaeus.</title>
        <authorList>
            <person name="Frampton R.A."/>
            <person name="Thompson S.M."/>
            <person name="David C."/>
            <person name="Addison S.M."/>
            <person name="Smith G.R."/>
        </authorList>
    </citation>
    <scope>NUCLEOTIDE SEQUENCE [LARGE SCALE GENOMIC DNA]</scope>
</reference>